<dbReference type="GO" id="GO:0005886">
    <property type="term" value="C:plasma membrane"/>
    <property type="evidence" value="ECO:0007669"/>
    <property type="project" value="UniProtKB-SubCell"/>
</dbReference>
<dbReference type="PANTHER" id="PTHR42643:SF39">
    <property type="entry name" value="IONOTROPIC RECEPTOR 56A-RELATED"/>
    <property type="match status" value="1"/>
</dbReference>
<evidence type="ECO:0000256" key="4">
    <source>
        <dbReference type="ARBA" id="ARBA00022692"/>
    </source>
</evidence>
<evidence type="ECO:0000256" key="3">
    <source>
        <dbReference type="ARBA" id="ARBA00022475"/>
    </source>
</evidence>
<protein>
    <submittedName>
        <fullName evidence="11">Ionotropic receptor 93a-like 22</fullName>
    </submittedName>
</protein>
<keyword evidence="5 9" id="KW-1133">Transmembrane helix</keyword>
<evidence type="ECO:0000313" key="12">
    <source>
        <dbReference type="Proteomes" id="UP000747542"/>
    </source>
</evidence>
<comment type="subcellular location">
    <subcellularLocation>
        <location evidence="1">Cell membrane</location>
        <topology evidence="1">Multi-pass membrane protein</topology>
    </subcellularLocation>
</comment>
<keyword evidence="3" id="KW-1003">Cell membrane</keyword>
<comment type="caution">
    <text evidence="11">The sequence shown here is derived from an EMBL/GenBank/DDBJ whole genome shotgun (WGS) entry which is preliminary data.</text>
</comment>
<comment type="similarity">
    <text evidence="2">Belongs to the glutamate-gated ion channel (TC 1.A.10.1) family.</text>
</comment>
<feature type="transmembrane region" description="Helical" evidence="9">
    <location>
        <begin position="121"/>
        <end position="139"/>
    </location>
</feature>
<dbReference type="Gene3D" id="1.10.287.70">
    <property type="match status" value="1"/>
</dbReference>
<dbReference type="GO" id="GO:0015276">
    <property type="term" value="F:ligand-gated monoatomic ion channel activity"/>
    <property type="evidence" value="ECO:0007669"/>
    <property type="project" value="InterPro"/>
</dbReference>
<evidence type="ECO:0000256" key="1">
    <source>
        <dbReference type="ARBA" id="ARBA00004651"/>
    </source>
</evidence>
<gene>
    <name evidence="11" type="primary">Ir93a-L22</name>
    <name evidence="11" type="ORF">Hamer_G015830</name>
</gene>
<dbReference type="GO" id="GO:0050906">
    <property type="term" value="P:detection of stimulus involved in sensory perception"/>
    <property type="evidence" value="ECO:0007669"/>
    <property type="project" value="UniProtKB-ARBA"/>
</dbReference>
<proteinExistence type="inferred from homology"/>
<dbReference type="InterPro" id="IPR001320">
    <property type="entry name" value="Iontro_rcpt_C"/>
</dbReference>
<dbReference type="AlphaFoldDB" id="A0A8J5MMH4"/>
<dbReference type="Proteomes" id="UP000747542">
    <property type="component" value="Unassembled WGS sequence"/>
</dbReference>
<evidence type="ECO:0000256" key="7">
    <source>
        <dbReference type="ARBA" id="ARBA00023170"/>
    </source>
</evidence>
<dbReference type="Pfam" id="PF00060">
    <property type="entry name" value="Lig_chan"/>
    <property type="match status" value="1"/>
</dbReference>
<accession>A0A8J5MMH4</accession>
<keyword evidence="4 9" id="KW-0812">Transmembrane</keyword>
<dbReference type="InterPro" id="IPR052192">
    <property type="entry name" value="Insect_Ionotropic_Sensory_Rcpt"/>
</dbReference>
<feature type="non-terminal residue" evidence="11">
    <location>
        <position position="356"/>
    </location>
</feature>
<evidence type="ECO:0000256" key="2">
    <source>
        <dbReference type="ARBA" id="ARBA00008685"/>
    </source>
</evidence>
<evidence type="ECO:0000256" key="5">
    <source>
        <dbReference type="ARBA" id="ARBA00022989"/>
    </source>
</evidence>
<keyword evidence="7 11" id="KW-0675">Receptor</keyword>
<feature type="domain" description="Ionotropic glutamate receptor C-terminal" evidence="10">
    <location>
        <begin position="60"/>
        <end position="340"/>
    </location>
</feature>
<keyword evidence="12" id="KW-1185">Reference proteome</keyword>
<dbReference type="SUPFAM" id="SSF53850">
    <property type="entry name" value="Periplasmic binding protein-like II"/>
    <property type="match status" value="1"/>
</dbReference>
<feature type="transmembrane region" description="Helical" evidence="9">
    <location>
        <begin position="331"/>
        <end position="349"/>
    </location>
</feature>
<keyword evidence="8" id="KW-0325">Glycoprotein</keyword>
<name>A0A8J5MMH4_HOMAM</name>
<keyword evidence="6 9" id="KW-0472">Membrane</keyword>
<feature type="transmembrane region" description="Helical" evidence="9">
    <location>
        <begin position="62"/>
        <end position="81"/>
    </location>
</feature>
<evidence type="ECO:0000256" key="8">
    <source>
        <dbReference type="ARBA" id="ARBA00023180"/>
    </source>
</evidence>
<evidence type="ECO:0000256" key="9">
    <source>
        <dbReference type="SAM" id="Phobius"/>
    </source>
</evidence>
<organism evidence="11 12">
    <name type="scientific">Homarus americanus</name>
    <name type="common">American lobster</name>
    <dbReference type="NCBI Taxonomy" id="6706"/>
    <lineage>
        <taxon>Eukaryota</taxon>
        <taxon>Metazoa</taxon>
        <taxon>Ecdysozoa</taxon>
        <taxon>Arthropoda</taxon>
        <taxon>Crustacea</taxon>
        <taxon>Multicrustacea</taxon>
        <taxon>Malacostraca</taxon>
        <taxon>Eumalacostraca</taxon>
        <taxon>Eucarida</taxon>
        <taxon>Decapoda</taxon>
        <taxon>Pleocyemata</taxon>
        <taxon>Astacidea</taxon>
        <taxon>Nephropoidea</taxon>
        <taxon>Nephropidae</taxon>
        <taxon>Homarus</taxon>
    </lineage>
</organism>
<reference evidence="11" key="1">
    <citation type="journal article" date="2021" name="Sci. Adv.">
        <title>The American lobster genome reveals insights on longevity, neural, and immune adaptations.</title>
        <authorList>
            <person name="Polinski J.M."/>
            <person name="Zimin A.V."/>
            <person name="Clark K.F."/>
            <person name="Kohn A.B."/>
            <person name="Sadowski N."/>
            <person name="Timp W."/>
            <person name="Ptitsyn A."/>
            <person name="Khanna P."/>
            <person name="Romanova D.Y."/>
            <person name="Williams P."/>
            <person name="Greenwood S.J."/>
            <person name="Moroz L.L."/>
            <person name="Walt D.R."/>
            <person name="Bodnar A.G."/>
        </authorList>
    </citation>
    <scope>NUCLEOTIDE SEQUENCE</scope>
    <source>
        <strain evidence="11">GMGI-L3</strain>
    </source>
</reference>
<dbReference type="PANTHER" id="PTHR42643">
    <property type="entry name" value="IONOTROPIC RECEPTOR 20A-RELATED"/>
    <property type="match status" value="1"/>
</dbReference>
<evidence type="ECO:0000259" key="10">
    <source>
        <dbReference type="Pfam" id="PF00060"/>
    </source>
</evidence>
<sequence>VTDQVEARRSFIASIVYVVLPNRLEKYDYTHIFDFSPLCFCMAKPTLKPQWQSLYYPLANEVWTAILVTLILTCLVLVMVTRSKMSGHGRAEALALVQEVVGTLLGQGFTGRLSTSRSNPVLVAAWLVFAFIVATAYRCNLTASLTLPKYPPRPETVEQLVKAVDRVTMESWGSSYKGLFIESESSVFNALGELMSLGVGIVGGLQDSQKRKQAHLGGRQYIELTVAQHFTQLDGSFPMYIGRENIIYTTAAWPVPHDAPYKPALDRYIMAITEAGLYEHWRKEILFDAETDSRISQREELKQKQQRRDLNIEEESGNGSIKALTIIHMQGPLLILLLGLVIAGVIFVAEKLSDVL</sequence>
<evidence type="ECO:0000313" key="11">
    <source>
        <dbReference type="EMBL" id="KAG7156906.1"/>
    </source>
</evidence>
<evidence type="ECO:0000256" key="6">
    <source>
        <dbReference type="ARBA" id="ARBA00023136"/>
    </source>
</evidence>
<dbReference type="EMBL" id="JAHLQT010038275">
    <property type="protein sequence ID" value="KAG7156906.1"/>
    <property type="molecule type" value="Genomic_DNA"/>
</dbReference>